<evidence type="ECO:0000313" key="8">
    <source>
        <dbReference type="Proteomes" id="UP000320048"/>
    </source>
</evidence>
<organism evidence="7 8">
    <name type="scientific">Candidatus Segetimicrobium genomatis</name>
    <dbReference type="NCBI Taxonomy" id="2569760"/>
    <lineage>
        <taxon>Bacteria</taxon>
        <taxon>Bacillati</taxon>
        <taxon>Candidatus Sysuimicrobiota</taxon>
        <taxon>Candidatus Sysuimicrobiia</taxon>
        <taxon>Candidatus Sysuimicrobiales</taxon>
        <taxon>Candidatus Segetimicrobiaceae</taxon>
        <taxon>Candidatus Segetimicrobium</taxon>
    </lineage>
</organism>
<feature type="transmembrane region" description="Helical" evidence="6">
    <location>
        <begin position="145"/>
        <end position="163"/>
    </location>
</feature>
<feature type="transmembrane region" description="Helical" evidence="6">
    <location>
        <begin position="36"/>
        <end position="54"/>
    </location>
</feature>
<dbReference type="GO" id="GO:0005886">
    <property type="term" value="C:plasma membrane"/>
    <property type="evidence" value="ECO:0007669"/>
    <property type="project" value="UniProtKB-SubCell"/>
</dbReference>
<comment type="subcellular location">
    <subcellularLocation>
        <location evidence="1">Cell membrane</location>
        <topology evidence="1">Multi-pass membrane protein</topology>
    </subcellularLocation>
</comment>
<feature type="transmembrane region" description="Helical" evidence="6">
    <location>
        <begin position="114"/>
        <end position="133"/>
    </location>
</feature>
<feature type="transmembrane region" description="Helical" evidence="6">
    <location>
        <begin position="74"/>
        <end position="94"/>
    </location>
</feature>
<keyword evidence="5 6" id="KW-0472">Membrane</keyword>
<protein>
    <submittedName>
        <fullName evidence="7">Cytochrome c oxidase assembly protein</fullName>
    </submittedName>
</protein>
<feature type="transmembrane region" description="Helical" evidence="6">
    <location>
        <begin position="175"/>
        <end position="196"/>
    </location>
</feature>
<name>A0A537J690_9BACT</name>
<comment type="caution">
    <text evidence="7">The sequence shown here is derived from an EMBL/GenBank/DDBJ whole genome shotgun (WGS) entry which is preliminary data.</text>
</comment>
<evidence type="ECO:0000256" key="6">
    <source>
        <dbReference type="SAM" id="Phobius"/>
    </source>
</evidence>
<feature type="transmembrane region" description="Helical" evidence="6">
    <location>
        <begin position="234"/>
        <end position="253"/>
    </location>
</feature>
<evidence type="ECO:0000256" key="3">
    <source>
        <dbReference type="ARBA" id="ARBA00022692"/>
    </source>
</evidence>
<reference evidence="7 8" key="1">
    <citation type="journal article" date="2019" name="Nat. Microbiol.">
        <title>Mediterranean grassland soil C-N compound turnover is dependent on rainfall and depth, and is mediated by genomically divergent microorganisms.</title>
        <authorList>
            <person name="Diamond S."/>
            <person name="Andeer P.F."/>
            <person name="Li Z."/>
            <person name="Crits-Christoph A."/>
            <person name="Burstein D."/>
            <person name="Anantharaman K."/>
            <person name="Lane K.R."/>
            <person name="Thomas B.C."/>
            <person name="Pan C."/>
            <person name="Northen T.R."/>
            <person name="Banfield J.F."/>
        </authorList>
    </citation>
    <scope>NUCLEOTIDE SEQUENCE [LARGE SCALE GENOMIC DNA]</scope>
    <source>
        <strain evidence="7">NP_7</strain>
    </source>
</reference>
<accession>A0A537J690</accession>
<sequence length="283" mass="30122">MTAWQVVQATWGWEPSVVGGCLVLAAGYLAVAGANLTRRAAAFFAGIAVLFLALDSPLDTLGDTYLFSAHMAQHLLLILIVPPLLLLGMPASLVERARRVPWMRRPMSALGAPAVAWGLGIGTMAVWHIPALYDAALVRGGVHVVQHLSFLVTGTIFWWPVVAPADDARLGPLPAVLYLVAAALAGSVVGIVITFARVDLYPAYFLPVDRLGIEPLIRNGWGLSPEVDQELGGLLMWIPGGLVYLSAILGVMVRWYRTAEPTEPVAPADDARAPRIAVGAVKG</sequence>
<keyword evidence="2" id="KW-1003">Cell membrane</keyword>
<dbReference type="InterPro" id="IPR019108">
    <property type="entry name" value="Caa3_assmbl_CtaG-rel"/>
</dbReference>
<feature type="transmembrane region" description="Helical" evidence="6">
    <location>
        <begin position="12"/>
        <end position="31"/>
    </location>
</feature>
<dbReference type="AlphaFoldDB" id="A0A537J690"/>
<proteinExistence type="predicted"/>
<dbReference type="Proteomes" id="UP000320048">
    <property type="component" value="Unassembled WGS sequence"/>
</dbReference>
<evidence type="ECO:0000256" key="2">
    <source>
        <dbReference type="ARBA" id="ARBA00022475"/>
    </source>
</evidence>
<evidence type="ECO:0000256" key="4">
    <source>
        <dbReference type="ARBA" id="ARBA00022989"/>
    </source>
</evidence>
<evidence type="ECO:0000256" key="1">
    <source>
        <dbReference type="ARBA" id="ARBA00004651"/>
    </source>
</evidence>
<keyword evidence="3 6" id="KW-0812">Transmembrane</keyword>
<gene>
    <name evidence="7" type="ORF">E6H04_11185</name>
</gene>
<keyword evidence="4 6" id="KW-1133">Transmembrane helix</keyword>
<evidence type="ECO:0000256" key="5">
    <source>
        <dbReference type="ARBA" id="ARBA00023136"/>
    </source>
</evidence>
<evidence type="ECO:0000313" key="7">
    <source>
        <dbReference type="EMBL" id="TMI79084.1"/>
    </source>
</evidence>
<dbReference type="EMBL" id="VBAO01000315">
    <property type="protein sequence ID" value="TMI79084.1"/>
    <property type="molecule type" value="Genomic_DNA"/>
</dbReference>
<dbReference type="Pfam" id="PF09678">
    <property type="entry name" value="Caa3_CtaG"/>
    <property type="match status" value="1"/>
</dbReference>